<name>A0ABQ5F3Y0_9ASTR</name>
<sequence>MDCKIAAWNVRSLGEKSRKKEVRNLIHNEKLNWSPFYLDKMPDEPNTSTLKKLDRVMGNGKFMEDFTQAYALFLPYLVSDHSLAILFIPQKQERKMKKLKYHLKNLSWKDGSVFKRADNLKVKLVDVQKKLDEDYHNNSLRTQATKVLNEYNEAI</sequence>
<evidence type="ECO:0000313" key="3">
    <source>
        <dbReference type="Proteomes" id="UP001151760"/>
    </source>
</evidence>
<evidence type="ECO:0000256" key="1">
    <source>
        <dbReference type="SAM" id="Phobius"/>
    </source>
</evidence>
<dbReference type="Proteomes" id="UP001151760">
    <property type="component" value="Unassembled WGS sequence"/>
</dbReference>
<protein>
    <submittedName>
        <fullName evidence="2">Uncharacterized protein</fullName>
    </submittedName>
</protein>
<comment type="caution">
    <text evidence="2">The sequence shown here is derived from an EMBL/GenBank/DDBJ whole genome shotgun (WGS) entry which is preliminary data.</text>
</comment>
<gene>
    <name evidence="2" type="ORF">Tco_0992893</name>
</gene>
<dbReference type="EMBL" id="BQNB010016966">
    <property type="protein sequence ID" value="GJT57839.1"/>
    <property type="molecule type" value="Genomic_DNA"/>
</dbReference>
<feature type="transmembrane region" description="Helical" evidence="1">
    <location>
        <begin position="69"/>
        <end position="88"/>
    </location>
</feature>
<keyword evidence="1" id="KW-0472">Membrane</keyword>
<keyword evidence="1" id="KW-1133">Transmembrane helix</keyword>
<evidence type="ECO:0000313" key="2">
    <source>
        <dbReference type="EMBL" id="GJT57839.1"/>
    </source>
</evidence>
<keyword evidence="3" id="KW-1185">Reference proteome</keyword>
<keyword evidence="1" id="KW-0812">Transmembrane</keyword>
<reference evidence="2" key="1">
    <citation type="journal article" date="2022" name="Int. J. Mol. Sci.">
        <title>Draft Genome of Tanacetum Coccineum: Genomic Comparison of Closely Related Tanacetum-Family Plants.</title>
        <authorList>
            <person name="Yamashiro T."/>
            <person name="Shiraishi A."/>
            <person name="Nakayama K."/>
            <person name="Satake H."/>
        </authorList>
    </citation>
    <scope>NUCLEOTIDE SEQUENCE</scope>
</reference>
<accession>A0ABQ5F3Y0</accession>
<reference evidence="2" key="2">
    <citation type="submission" date="2022-01" db="EMBL/GenBank/DDBJ databases">
        <authorList>
            <person name="Yamashiro T."/>
            <person name="Shiraishi A."/>
            <person name="Satake H."/>
            <person name="Nakayama K."/>
        </authorList>
    </citation>
    <scope>NUCLEOTIDE SEQUENCE</scope>
</reference>
<proteinExistence type="predicted"/>
<organism evidence="2 3">
    <name type="scientific">Tanacetum coccineum</name>
    <dbReference type="NCBI Taxonomy" id="301880"/>
    <lineage>
        <taxon>Eukaryota</taxon>
        <taxon>Viridiplantae</taxon>
        <taxon>Streptophyta</taxon>
        <taxon>Embryophyta</taxon>
        <taxon>Tracheophyta</taxon>
        <taxon>Spermatophyta</taxon>
        <taxon>Magnoliopsida</taxon>
        <taxon>eudicotyledons</taxon>
        <taxon>Gunneridae</taxon>
        <taxon>Pentapetalae</taxon>
        <taxon>asterids</taxon>
        <taxon>campanulids</taxon>
        <taxon>Asterales</taxon>
        <taxon>Asteraceae</taxon>
        <taxon>Asteroideae</taxon>
        <taxon>Anthemideae</taxon>
        <taxon>Anthemidinae</taxon>
        <taxon>Tanacetum</taxon>
    </lineage>
</organism>